<dbReference type="EMBL" id="JAVREN010000015">
    <property type="protein sequence ID" value="MDT0307769.1"/>
    <property type="molecule type" value="Genomic_DNA"/>
</dbReference>
<sequence length="146" mass="14368">MSENTTGPAGGDRPSATERPRRVAAAALLCALQGAATAGLGALLLALAVAGEPGDVTQAVTGAITLLALAALPLAAGHGLWRLRRWSRGPAVVTQLLAVPVTITLANSGALWPLAATALGATALAVLACLINPTATQALGIGPREA</sequence>
<keyword evidence="3" id="KW-1185">Reference proteome</keyword>
<proteinExistence type="predicted"/>
<feature type="transmembrane region" description="Helical" evidence="1">
    <location>
        <begin position="56"/>
        <end position="77"/>
    </location>
</feature>
<evidence type="ECO:0000313" key="3">
    <source>
        <dbReference type="Proteomes" id="UP001183388"/>
    </source>
</evidence>
<accession>A0ABU2L874</accession>
<feature type="transmembrane region" description="Helical" evidence="1">
    <location>
        <begin position="23"/>
        <end position="50"/>
    </location>
</feature>
<evidence type="ECO:0000313" key="2">
    <source>
        <dbReference type="EMBL" id="MDT0307769.1"/>
    </source>
</evidence>
<keyword evidence="1" id="KW-0472">Membrane</keyword>
<keyword evidence="1" id="KW-1133">Transmembrane helix</keyword>
<reference evidence="3" key="1">
    <citation type="submission" date="2023-07" db="EMBL/GenBank/DDBJ databases">
        <title>30 novel species of actinomycetes from the DSMZ collection.</title>
        <authorList>
            <person name="Nouioui I."/>
        </authorList>
    </citation>
    <scope>NUCLEOTIDE SEQUENCE [LARGE SCALE GENOMIC DNA]</scope>
    <source>
        <strain evidence="3">DSM 44917</strain>
    </source>
</reference>
<organism evidence="2 3">
    <name type="scientific">Streptomyces boetiae</name>
    <dbReference type="NCBI Taxonomy" id="3075541"/>
    <lineage>
        <taxon>Bacteria</taxon>
        <taxon>Bacillati</taxon>
        <taxon>Actinomycetota</taxon>
        <taxon>Actinomycetes</taxon>
        <taxon>Kitasatosporales</taxon>
        <taxon>Streptomycetaceae</taxon>
        <taxon>Streptomyces</taxon>
    </lineage>
</organism>
<dbReference type="Proteomes" id="UP001183388">
    <property type="component" value="Unassembled WGS sequence"/>
</dbReference>
<feature type="transmembrane region" description="Helical" evidence="1">
    <location>
        <begin position="112"/>
        <end position="131"/>
    </location>
</feature>
<protein>
    <recommendedName>
        <fullName evidence="4">Integral membrane protein</fullName>
    </recommendedName>
</protein>
<evidence type="ECO:0008006" key="4">
    <source>
        <dbReference type="Google" id="ProtNLM"/>
    </source>
</evidence>
<comment type="caution">
    <text evidence="2">The sequence shown here is derived from an EMBL/GenBank/DDBJ whole genome shotgun (WGS) entry which is preliminary data.</text>
</comment>
<dbReference type="RefSeq" id="WP_311630725.1">
    <property type="nucleotide sequence ID" value="NZ_JAVREN010000015.1"/>
</dbReference>
<evidence type="ECO:0000256" key="1">
    <source>
        <dbReference type="SAM" id="Phobius"/>
    </source>
</evidence>
<keyword evidence="1" id="KW-0812">Transmembrane</keyword>
<gene>
    <name evidence="2" type="ORF">RM780_12455</name>
</gene>
<feature type="transmembrane region" description="Helical" evidence="1">
    <location>
        <begin position="89"/>
        <end position="106"/>
    </location>
</feature>
<name>A0ABU2L874_9ACTN</name>